<keyword evidence="2" id="KW-1185">Reference proteome</keyword>
<proteinExistence type="predicted"/>
<dbReference type="EMBL" id="JACVVK020000101">
    <property type="protein sequence ID" value="KAK7492600.1"/>
    <property type="molecule type" value="Genomic_DNA"/>
</dbReference>
<dbReference type="Proteomes" id="UP001519460">
    <property type="component" value="Unassembled WGS sequence"/>
</dbReference>
<name>A0ABD0KZS7_9CAEN</name>
<evidence type="ECO:0000313" key="2">
    <source>
        <dbReference type="Proteomes" id="UP001519460"/>
    </source>
</evidence>
<comment type="caution">
    <text evidence="1">The sequence shown here is derived from an EMBL/GenBank/DDBJ whole genome shotgun (WGS) entry which is preliminary data.</text>
</comment>
<dbReference type="AlphaFoldDB" id="A0ABD0KZS7"/>
<organism evidence="1 2">
    <name type="scientific">Batillaria attramentaria</name>
    <dbReference type="NCBI Taxonomy" id="370345"/>
    <lineage>
        <taxon>Eukaryota</taxon>
        <taxon>Metazoa</taxon>
        <taxon>Spiralia</taxon>
        <taxon>Lophotrochozoa</taxon>
        <taxon>Mollusca</taxon>
        <taxon>Gastropoda</taxon>
        <taxon>Caenogastropoda</taxon>
        <taxon>Sorbeoconcha</taxon>
        <taxon>Cerithioidea</taxon>
        <taxon>Batillariidae</taxon>
        <taxon>Batillaria</taxon>
    </lineage>
</organism>
<gene>
    <name evidence="1" type="ORF">BaRGS_00016079</name>
</gene>
<reference evidence="1 2" key="1">
    <citation type="journal article" date="2023" name="Sci. Data">
        <title>Genome assembly of the Korean intertidal mud-creeper Batillaria attramentaria.</title>
        <authorList>
            <person name="Patra A.K."/>
            <person name="Ho P.T."/>
            <person name="Jun S."/>
            <person name="Lee S.J."/>
            <person name="Kim Y."/>
            <person name="Won Y.J."/>
        </authorList>
    </citation>
    <scope>NUCLEOTIDE SEQUENCE [LARGE SCALE GENOMIC DNA]</scope>
    <source>
        <strain evidence="1">Wonlab-2016</strain>
    </source>
</reference>
<accession>A0ABD0KZS7</accession>
<protein>
    <submittedName>
        <fullName evidence="1">Uncharacterized protein</fullName>
    </submittedName>
</protein>
<evidence type="ECO:0000313" key="1">
    <source>
        <dbReference type="EMBL" id="KAK7492600.1"/>
    </source>
</evidence>
<sequence>MVCDDKADENTGRLGKHQQTHPRLYLKVLHLSYFYLAFSLSIVPSRSLVQTTGLLWQQLTYRQPKEPSAAAFYFVEEYPCSWISMHSHHVARQFLQLDTQEW</sequence>